<name>A0ABT6M3A8_9ACTN</name>
<accession>A0ABT6M3A8</accession>
<dbReference type="SUPFAM" id="SSF53474">
    <property type="entry name" value="alpha/beta-Hydrolases"/>
    <property type="match status" value="1"/>
</dbReference>
<protein>
    <recommendedName>
        <fullName evidence="3">Triacylglycerol lipase</fullName>
    </recommendedName>
</protein>
<evidence type="ECO:0008006" key="3">
    <source>
        <dbReference type="Google" id="ProtNLM"/>
    </source>
</evidence>
<proteinExistence type="predicted"/>
<gene>
    <name evidence="1" type="ORF">M2283_009827</name>
</gene>
<dbReference type="Pfam" id="PF03583">
    <property type="entry name" value="LIP"/>
    <property type="match status" value="1"/>
</dbReference>
<comment type="caution">
    <text evidence="1">The sequence shown here is derived from an EMBL/GenBank/DDBJ whole genome shotgun (WGS) entry which is preliminary data.</text>
</comment>
<dbReference type="Proteomes" id="UP001160499">
    <property type="component" value="Unassembled WGS sequence"/>
</dbReference>
<organism evidence="1 2">
    <name type="scientific">Streptomyces pseudovenezuelae</name>
    <dbReference type="NCBI Taxonomy" id="67350"/>
    <lineage>
        <taxon>Bacteria</taxon>
        <taxon>Bacillati</taxon>
        <taxon>Actinomycetota</taxon>
        <taxon>Actinomycetes</taxon>
        <taxon>Kitasatosporales</taxon>
        <taxon>Streptomycetaceae</taxon>
        <taxon>Streptomyces</taxon>
        <taxon>Streptomyces aurantiacus group</taxon>
    </lineage>
</organism>
<reference evidence="1 2" key="1">
    <citation type="submission" date="2023-04" db="EMBL/GenBank/DDBJ databases">
        <title>Forest soil microbial communities from Buena Vista Peninsula, Colon Province, Panama.</title>
        <authorList>
            <person name="Bouskill N."/>
        </authorList>
    </citation>
    <scope>NUCLEOTIDE SEQUENCE [LARGE SCALE GENOMIC DNA]</scope>
    <source>
        <strain evidence="1 2">GGS1</strain>
    </source>
</reference>
<evidence type="ECO:0000313" key="1">
    <source>
        <dbReference type="EMBL" id="MDH6222476.1"/>
    </source>
</evidence>
<dbReference type="InterPro" id="IPR005152">
    <property type="entry name" value="Lipase_secreted"/>
</dbReference>
<evidence type="ECO:0000313" key="2">
    <source>
        <dbReference type="Proteomes" id="UP001160499"/>
    </source>
</evidence>
<dbReference type="PANTHER" id="PTHR34853:SF1">
    <property type="entry name" value="LIPASE 5"/>
    <property type="match status" value="1"/>
</dbReference>
<dbReference type="Gene3D" id="3.40.50.1820">
    <property type="entry name" value="alpha/beta hydrolase"/>
    <property type="match status" value="1"/>
</dbReference>
<sequence length="294" mass="29986">MGQGDQCAASLGLENPLSLNGRTVSVGYENAAIHRFLATGAAVVVTDYAGLGATYCLHTYVNRLDEAHAVLDAVRAARSLPGTSVTSESRVGLFGYSQGGGATAAAAELQSSYAPDITLAGSYSGAPPADLTAVTKGIDGSEPVGALAWSLNGFLQSGPTRKPIAEAHLNATGRAAMTDLSPMCVRASGGAVRWNSTPAAADGRDQQGRGRERVTKIVQAGPAVAFTCGDVRRVQQLGKDARDVVGIEAGAAGGHQEGDRTGDGPLEVTFPGVFPQRGGGAGMQWNLARLARPA</sequence>
<keyword evidence="2" id="KW-1185">Reference proteome</keyword>
<dbReference type="PANTHER" id="PTHR34853">
    <property type="match status" value="1"/>
</dbReference>
<dbReference type="EMBL" id="JARXVH010000034">
    <property type="protein sequence ID" value="MDH6222476.1"/>
    <property type="molecule type" value="Genomic_DNA"/>
</dbReference>
<dbReference type="InterPro" id="IPR029058">
    <property type="entry name" value="AB_hydrolase_fold"/>
</dbReference>